<comment type="caution">
    <text evidence="4">The sequence shown here is derived from an EMBL/GenBank/DDBJ whole genome shotgun (WGS) entry which is preliminary data.</text>
</comment>
<keyword evidence="2" id="KW-0812">Transmembrane</keyword>
<dbReference type="EMBL" id="JACCBI010000001">
    <property type="protein sequence ID" value="NYD68384.1"/>
    <property type="molecule type" value="Genomic_DNA"/>
</dbReference>
<dbReference type="EMBL" id="SDPM01000012">
    <property type="protein sequence ID" value="RXZ85134.1"/>
    <property type="molecule type" value="Genomic_DNA"/>
</dbReference>
<accession>A0A4Q2LZY7</accession>
<feature type="compositionally biased region" description="Low complexity" evidence="1">
    <location>
        <begin position="1"/>
        <end position="15"/>
    </location>
</feature>
<protein>
    <submittedName>
        <fullName evidence="3">Antibiotic biosynthesis monooxygenase (ABM) superfamily enzyme</fullName>
    </submittedName>
</protein>
<evidence type="ECO:0000313" key="3">
    <source>
        <dbReference type="EMBL" id="NYD68384.1"/>
    </source>
</evidence>
<dbReference type="Proteomes" id="UP000581087">
    <property type="component" value="Unassembled WGS sequence"/>
</dbReference>
<feature type="transmembrane region" description="Helical" evidence="2">
    <location>
        <begin position="69"/>
        <end position="89"/>
    </location>
</feature>
<reference evidence="4 5" key="1">
    <citation type="submission" date="2019-01" db="EMBL/GenBank/DDBJ databases">
        <title>Agromyces.</title>
        <authorList>
            <person name="Li J."/>
        </authorList>
    </citation>
    <scope>NUCLEOTIDE SEQUENCE [LARGE SCALE GENOMIC DNA]</scope>
    <source>
        <strain evidence="4 5">DSM 23870</strain>
    </source>
</reference>
<keyword evidence="3" id="KW-0560">Oxidoreductase</keyword>
<evidence type="ECO:0000256" key="1">
    <source>
        <dbReference type="SAM" id="MobiDB-lite"/>
    </source>
</evidence>
<proteinExistence type="predicted"/>
<dbReference type="RefSeq" id="WP_129177001.1">
    <property type="nucleotide sequence ID" value="NZ_JACCBI010000001.1"/>
</dbReference>
<dbReference type="GO" id="GO:0004497">
    <property type="term" value="F:monooxygenase activity"/>
    <property type="evidence" value="ECO:0007669"/>
    <property type="project" value="UniProtKB-KW"/>
</dbReference>
<reference evidence="3 6" key="2">
    <citation type="submission" date="2020-07" db="EMBL/GenBank/DDBJ databases">
        <title>Sequencing the genomes of 1000 actinobacteria strains.</title>
        <authorList>
            <person name="Klenk H.-P."/>
        </authorList>
    </citation>
    <scope>NUCLEOTIDE SEQUENCE [LARGE SCALE GENOMIC DNA]</scope>
    <source>
        <strain evidence="3 6">DSM 23870</strain>
    </source>
</reference>
<sequence>MTATTPEASTAAPATLDSPAVGTPASSAPRPPSVHVRALLTWLAIFPLVTIGMLLLADVWAGWHPVLRSFALTLVVVPLAVYLVVPNLMKGYGALIRRRAR</sequence>
<feature type="region of interest" description="Disordered" evidence="1">
    <location>
        <begin position="1"/>
        <end position="32"/>
    </location>
</feature>
<organism evidence="4 5">
    <name type="scientific">Agromyces atrinae</name>
    <dbReference type="NCBI Taxonomy" id="592376"/>
    <lineage>
        <taxon>Bacteria</taxon>
        <taxon>Bacillati</taxon>
        <taxon>Actinomycetota</taxon>
        <taxon>Actinomycetes</taxon>
        <taxon>Micrococcales</taxon>
        <taxon>Microbacteriaceae</taxon>
        <taxon>Agromyces</taxon>
    </lineage>
</organism>
<dbReference type="Proteomes" id="UP000292686">
    <property type="component" value="Unassembled WGS sequence"/>
</dbReference>
<dbReference type="OrthoDB" id="4571002at2"/>
<gene>
    <name evidence="3" type="ORF">BJ972_002903</name>
    <name evidence="4" type="ORF">ESP50_16515</name>
</gene>
<evidence type="ECO:0000313" key="6">
    <source>
        <dbReference type="Proteomes" id="UP000581087"/>
    </source>
</evidence>
<keyword evidence="2" id="KW-0472">Membrane</keyword>
<name>A0A4Q2LZY7_9MICO</name>
<evidence type="ECO:0000313" key="5">
    <source>
        <dbReference type="Proteomes" id="UP000292686"/>
    </source>
</evidence>
<dbReference type="AlphaFoldDB" id="A0A4Q2LZY7"/>
<evidence type="ECO:0000256" key="2">
    <source>
        <dbReference type="SAM" id="Phobius"/>
    </source>
</evidence>
<keyword evidence="3" id="KW-0503">Monooxygenase</keyword>
<evidence type="ECO:0000313" key="4">
    <source>
        <dbReference type="EMBL" id="RXZ85134.1"/>
    </source>
</evidence>
<keyword evidence="5" id="KW-1185">Reference proteome</keyword>
<feature type="transmembrane region" description="Helical" evidence="2">
    <location>
        <begin position="39"/>
        <end position="63"/>
    </location>
</feature>
<keyword evidence="2" id="KW-1133">Transmembrane helix</keyword>